<evidence type="ECO:0000256" key="1">
    <source>
        <dbReference type="SAM" id="MobiDB-lite"/>
    </source>
</evidence>
<gene>
    <name evidence="2" type="ORF">FB45DRAFT_1138420</name>
</gene>
<dbReference type="EMBL" id="JARKIF010000006">
    <property type="protein sequence ID" value="KAJ7636641.1"/>
    <property type="molecule type" value="Genomic_DNA"/>
</dbReference>
<feature type="region of interest" description="Disordered" evidence="1">
    <location>
        <begin position="213"/>
        <end position="235"/>
    </location>
</feature>
<protein>
    <submittedName>
        <fullName evidence="2">Uncharacterized protein</fullName>
    </submittedName>
</protein>
<dbReference type="Proteomes" id="UP001221142">
    <property type="component" value="Unassembled WGS sequence"/>
</dbReference>
<feature type="compositionally biased region" description="Polar residues" evidence="1">
    <location>
        <begin position="214"/>
        <end position="225"/>
    </location>
</feature>
<sequence length="235" mass="26379">MENQNQNQGGILRVSSGSARNSNASRRVSFHTNSRPSKPCVSRLEFEVEWSIFKHPKRAGATKSRSSQYQNHDASPLPRFGIASLFSTTSKRVHARMQNLTRNIIQPKPQPYIALDLSRPRKLRKPKHRRVAAARPQARLPTLRRKPKFQAGVRPATVVRFGCLFLLTDSNASMGRRNIGGRGKGQPAESAEDAELESNFNIKTVDCDLKQLANRPTAQSTSSRTPRLDTFVRHT</sequence>
<dbReference type="AlphaFoldDB" id="A0AAD7C1I8"/>
<comment type="caution">
    <text evidence="2">The sequence shown here is derived from an EMBL/GenBank/DDBJ whole genome shotgun (WGS) entry which is preliminary data.</text>
</comment>
<proteinExistence type="predicted"/>
<accession>A0AAD7C1I8</accession>
<evidence type="ECO:0000313" key="2">
    <source>
        <dbReference type="EMBL" id="KAJ7636641.1"/>
    </source>
</evidence>
<name>A0AAD7C1I8_9AGAR</name>
<feature type="compositionally biased region" description="Low complexity" evidence="1">
    <location>
        <begin position="13"/>
        <end position="27"/>
    </location>
</feature>
<keyword evidence="3" id="KW-1185">Reference proteome</keyword>
<evidence type="ECO:0000313" key="3">
    <source>
        <dbReference type="Proteomes" id="UP001221142"/>
    </source>
</evidence>
<reference evidence="2" key="1">
    <citation type="submission" date="2023-03" db="EMBL/GenBank/DDBJ databases">
        <title>Massive genome expansion in bonnet fungi (Mycena s.s.) driven by repeated elements and novel gene families across ecological guilds.</title>
        <authorList>
            <consortium name="Lawrence Berkeley National Laboratory"/>
            <person name="Harder C.B."/>
            <person name="Miyauchi S."/>
            <person name="Viragh M."/>
            <person name="Kuo A."/>
            <person name="Thoen E."/>
            <person name="Andreopoulos B."/>
            <person name="Lu D."/>
            <person name="Skrede I."/>
            <person name="Drula E."/>
            <person name="Henrissat B."/>
            <person name="Morin E."/>
            <person name="Kohler A."/>
            <person name="Barry K."/>
            <person name="LaButti K."/>
            <person name="Morin E."/>
            <person name="Salamov A."/>
            <person name="Lipzen A."/>
            <person name="Mereny Z."/>
            <person name="Hegedus B."/>
            <person name="Baldrian P."/>
            <person name="Stursova M."/>
            <person name="Weitz H."/>
            <person name="Taylor A."/>
            <person name="Grigoriev I.V."/>
            <person name="Nagy L.G."/>
            <person name="Martin F."/>
            <person name="Kauserud H."/>
        </authorList>
    </citation>
    <scope>NUCLEOTIDE SEQUENCE</scope>
    <source>
        <strain evidence="2">9284</strain>
    </source>
</reference>
<feature type="region of interest" description="Disordered" evidence="1">
    <location>
        <begin position="1"/>
        <end position="38"/>
    </location>
</feature>
<organism evidence="2 3">
    <name type="scientific">Roridomyces roridus</name>
    <dbReference type="NCBI Taxonomy" id="1738132"/>
    <lineage>
        <taxon>Eukaryota</taxon>
        <taxon>Fungi</taxon>
        <taxon>Dikarya</taxon>
        <taxon>Basidiomycota</taxon>
        <taxon>Agaricomycotina</taxon>
        <taxon>Agaricomycetes</taxon>
        <taxon>Agaricomycetidae</taxon>
        <taxon>Agaricales</taxon>
        <taxon>Marasmiineae</taxon>
        <taxon>Mycenaceae</taxon>
        <taxon>Roridomyces</taxon>
    </lineage>
</organism>
<feature type="compositionally biased region" description="Basic and acidic residues" evidence="1">
    <location>
        <begin position="226"/>
        <end position="235"/>
    </location>
</feature>
<feature type="region of interest" description="Disordered" evidence="1">
    <location>
        <begin position="175"/>
        <end position="195"/>
    </location>
</feature>